<dbReference type="InterPro" id="IPR029063">
    <property type="entry name" value="SAM-dependent_MTases_sf"/>
</dbReference>
<reference evidence="5 6" key="1">
    <citation type="submission" date="2020-08" db="EMBL/GenBank/DDBJ databases">
        <title>Winkia gen. nov., sp. nov., isolated from faeces of the Anser albifrons in China.</title>
        <authorList>
            <person name="Liu Q."/>
        </authorList>
    </citation>
    <scope>NUCLEOTIDE SEQUENCE [LARGE SCALE GENOMIC DNA]</scope>
    <source>
        <strain evidence="5 6">C62</strain>
    </source>
</reference>
<dbReference type="NCBIfam" id="TIGR00478">
    <property type="entry name" value="tly"/>
    <property type="match status" value="1"/>
</dbReference>
<name>A0A8I0G9D6_9ACTO</name>
<evidence type="ECO:0000259" key="4">
    <source>
        <dbReference type="SMART" id="SM00363"/>
    </source>
</evidence>
<dbReference type="InterPro" id="IPR047048">
    <property type="entry name" value="TlyA"/>
</dbReference>
<evidence type="ECO:0000313" key="5">
    <source>
        <dbReference type="EMBL" id="MBD3688633.1"/>
    </source>
</evidence>
<dbReference type="EMBL" id="JACRUO010000001">
    <property type="protein sequence ID" value="MBD3688633.1"/>
    <property type="molecule type" value="Genomic_DNA"/>
</dbReference>
<evidence type="ECO:0000256" key="2">
    <source>
        <dbReference type="ARBA" id="ARBA00029460"/>
    </source>
</evidence>
<feature type="domain" description="RNA-binding S4" evidence="4">
    <location>
        <begin position="5"/>
        <end position="71"/>
    </location>
</feature>
<dbReference type="InterPro" id="IPR002942">
    <property type="entry name" value="S4_RNA-bd"/>
</dbReference>
<keyword evidence="6" id="KW-1185">Reference proteome</keyword>
<dbReference type="CDD" id="cd00165">
    <property type="entry name" value="S4"/>
    <property type="match status" value="1"/>
</dbReference>
<dbReference type="Pfam" id="PF01728">
    <property type="entry name" value="FtsJ"/>
    <property type="match status" value="1"/>
</dbReference>
<dbReference type="InterPro" id="IPR036986">
    <property type="entry name" value="S4_RNA-bd_sf"/>
</dbReference>
<dbReference type="CDD" id="cd02440">
    <property type="entry name" value="AdoMet_MTases"/>
    <property type="match status" value="1"/>
</dbReference>
<dbReference type="PROSITE" id="PS50889">
    <property type="entry name" value="S4"/>
    <property type="match status" value="1"/>
</dbReference>
<sequence length="279" mass="29173">MGRLRRLDSEMVRRNLAPSRTRASQLINAGRVSVDGQVASKPARQIDPAQAIVVAETTDPDFASRGGYKLAGALDYLGAAAPHIEGRICLDAGASAGGFTDVLLRHSAAKVYAVDVGYGQLAWRLASDTRVDVRDRTNVRLLTPEDFDPRPSLVVSDLSFISLTLVLAPLVNVCTQQADLIVMVKPQFEIGKDRLGAGGVVRDPADHIATVTRVATCACSLGLTVAHAAPSPLPGPAGNVEYFLHLVKGSATTATSADDLGDMIAAAVKDGPAGGGERL</sequence>
<dbReference type="InterPro" id="IPR002877">
    <property type="entry name" value="RNA_MeTrfase_FtsJ_dom"/>
</dbReference>
<dbReference type="PIRSF" id="PIRSF005578">
    <property type="entry name" value="TlyA"/>
    <property type="match status" value="1"/>
</dbReference>
<comment type="similarity">
    <text evidence="2">Belongs to the TlyA family.</text>
</comment>
<dbReference type="AlphaFoldDB" id="A0A8I0G9D6"/>
<gene>
    <name evidence="5" type="ORF">H8R10_00020</name>
</gene>
<evidence type="ECO:0000313" key="6">
    <source>
        <dbReference type="Proteomes" id="UP000627538"/>
    </source>
</evidence>
<dbReference type="RefSeq" id="WP_191070748.1">
    <property type="nucleotide sequence ID" value="NZ_CP060506.1"/>
</dbReference>
<dbReference type="InterPro" id="IPR004538">
    <property type="entry name" value="Hemolysin_A/TlyA"/>
</dbReference>
<dbReference type="Proteomes" id="UP000627538">
    <property type="component" value="Unassembled WGS sequence"/>
</dbReference>
<keyword evidence="5" id="KW-0489">Methyltransferase</keyword>
<dbReference type="Pfam" id="PF01479">
    <property type="entry name" value="S4"/>
    <property type="match status" value="1"/>
</dbReference>
<dbReference type="GO" id="GO:0032259">
    <property type="term" value="P:methylation"/>
    <property type="evidence" value="ECO:0007669"/>
    <property type="project" value="UniProtKB-KW"/>
</dbReference>
<dbReference type="PANTHER" id="PTHR32319">
    <property type="entry name" value="BACTERIAL HEMOLYSIN-LIKE PROTEIN"/>
    <property type="match status" value="1"/>
</dbReference>
<protein>
    <submittedName>
        <fullName evidence="5">TlyA family RNA methyltransferase</fullName>
    </submittedName>
</protein>
<proteinExistence type="inferred from homology"/>
<dbReference type="GO" id="GO:0008168">
    <property type="term" value="F:methyltransferase activity"/>
    <property type="evidence" value="ECO:0007669"/>
    <property type="project" value="UniProtKB-KW"/>
</dbReference>
<dbReference type="Gene3D" id="3.10.290.10">
    <property type="entry name" value="RNA-binding S4 domain"/>
    <property type="match status" value="1"/>
</dbReference>
<dbReference type="GO" id="GO:0003723">
    <property type="term" value="F:RNA binding"/>
    <property type="evidence" value="ECO:0007669"/>
    <property type="project" value="UniProtKB-KW"/>
</dbReference>
<keyword evidence="5" id="KW-0808">Transferase</keyword>
<keyword evidence="1 3" id="KW-0694">RNA-binding</keyword>
<accession>A0A8I0G9D6</accession>
<evidence type="ECO:0000256" key="1">
    <source>
        <dbReference type="ARBA" id="ARBA00022884"/>
    </source>
</evidence>
<organism evidence="5 6">
    <name type="scientific">Nanchangia anserum</name>
    <dbReference type="NCBI Taxonomy" id="2692125"/>
    <lineage>
        <taxon>Bacteria</taxon>
        <taxon>Bacillati</taxon>
        <taxon>Actinomycetota</taxon>
        <taxon>Actinomycetes</taxon>
        <taxon>Actinomycetales</taxon>
        <taxon>Actinomycetaceae</taxon>
        <taxon>Nanchangia</taxon>
    </lineage>
</organism>
<dbReference type="SUPFAM" id="SSF53335">
    <property type="entry name" value="S-adenosyl-L-methionine-dependent methyltransferases"/>
    <property type="match status" value="1"/>
</dbReference>
<evidence type="ECO:0000256" key="3">
    <source>
        <dbReference type="PROSITE-ProRule" id="PRU00182"/>
    </source>
</evidence>
<dbReference type="Gene3D" id="3.40.50.150">
    <property type="entry name" value="Vaccinia Virus protein VP39"/>
    <property type="match status" value="1"/>
</dbReference>
<dbReference type="PANTHER" id="PTHR32319:SF0">
    <property type="entry name" value="BACTERIAL HEMOLYSIN-LIKE PROTEIN"/>
    <property type="match status" value="1"/>
</dbReference>
<dbReference type="SUPFAM" id="SSF55174">
    <property type="entry name" value="Alpha-L RNA-binding motif"/>
    <property type="match status" value="1"/>
</dbReference>
<comment type="caution">
    <text evidence="5">The sequence shown here is derived from an EMBL/GenBank/DDBJ whole genome shotgun (WGS) entry which is preliminary data.</text>
</comment>
<dbReference type="SMART" id="SM00363">
    <property type="entry name" value="S4"/>
    <property type="match status" value="1"/>
</dbReference>